<keyword evidence="1" id="KW-0812">Transmembrane</keyword>
<keyword evidence="3" id="KW-1185">Reference proteome</keyword>
<evidence type="ECO:0000313" key="3">
    <source>
        <dbReference type="Proteomes" id="UP000464317"/>
    </source>
</evidence>
<protein>
    <submittedName>
        <fullName evidence="2">Uncharacterized protein</fullName>
    </submittedName>
</protein>
<keyword evidence="1" id="KW-0472">Membrane</keyword>
<dbReference type="Proteomes" id="UP000464317">
    <property type="component" value="Chromosome"/>
</dbReference>
<organism evidence="2 3">
    <name type="scientific">Mycoplasmopsis felis</name>
    <dbReference type="NCBI Taxonomy" id="33923"/>
    <lineage>
        <taxon>Bacteria</taxon>
        <taxon>Bacillati</taxon>
        <taxon>Mycoplasmatota</taxon>
        <taxon>Mycoplasmoidales</taxon>
        <taxon>Metamycoplasmataceae</taxon>
        <taxon>Mycoplasmopsis</taxon>
    </lineage>
</organism>
<keyword evidence="1" id="KW-1133">Transmembrane helix</keyword>
<feature type="transmembrane region" description="Helical" evidence="1">
    <location>
        <begin position="21"/>
        <end position="39"/>
    </location>
</feature>
<gene>
    <name evidence="2" type="ORF">JPM2_4190</name>
</gene>
<dbReference type="EMBL" id="AP022325">
    <property type="protein sequence ID" value="BBU47726.1"/>
    <property type="molecule type" value="Genomic_DNA"/>
</dbReference>
<evidence type="ECO:0000313" key="2">
    <source>
        <dbReference type="EMBL" id="BBU47726.1"/>
    </source>
</evidence>
<accession>A0A809SK71</accession>
<name>A0A809SK71_9BACT</name>
<evidence type="ECO:0000256" key="1">
    <source>
        <dbReference type="SAM" id="Phobius"/>
    </source>
</evidence>
<sequence length="52" mass="6424">MLYKCFFISYKKNKIRRQIIMLIKYVLKISICITIKIIIEIRKTLDWLFKKA</sequence>
<dbReference type="AlphaFoldDB" id="A0A809SK71"/>
<proteinExistence type="predicted"/>
<dbReference type="KEGG" id="mfel:JPM2_4190"/>
<reference evidence="2 3" key="1">
    <citation type="submission" date="2020-01" db="EMBL/GenBank/DDBJ databases">
        <title>Complete genome sequence of Mycoplasma felis strain Myco-2.</title>
        <authorList>
            <person name="Kinoshita Y."/>
            <person name="Niwa H."/>
            <person name="Uchida-Fujii E."/>
            <person name="Nukada T."/>
        </authorList>
    </citation>
    <scope>NUCLEOTIDE SEQUENCE [LARGE SCALE GENOMIC DNA]</scope>
    <source>
        <strain evidence="2 3">Myco-2</strain>
    </source>
</reference>